<dbReference type="Proteomes" id="UP000298173">
    <property type="component" value="Unassembled WGS sequence"/>
</dbReference>
<dbReference type="PANTHER" id="PTHR30136">
    <property type="entry name" value="HELIX-TURN-HELIX TRANSCRIPTIONAL REGULATOR, ICLR FAMILY"/>
    <property type="match status" value="1"/>
</dbReference>
<dbReference type="OrthoDB" id="9807558at2"/>
<evidence type="ECO:0000259" key="5">
    <source>
        <dbReference type="PROSITE" id="PS51078"/>
    </source>
</evidence>
<keyword evidence="1" id="KW-0805">Transcription regulation</keyword>
<dbReference type="PROSITE" id="PS51078">
    <property type="entry name" value="ICLR_ED"/>
    <property type="match status" value="1"/>
</dbReference>
<feature type="domain" description="HTH iclR-type" evidence="4">
    <location>
        <begin position="10"/>
        <end position="70"/>
    </location>
</feature>
<protein>
    <submittedName>
        <fullName evidence="6">IclR family transcriptional regulator</fullName>
    </submittedName>
</protein>
<keyword evidence="2" id="KW-0238">DNA-binding</keyword>
<dbReference type="PANTHER" id="PTHR30136:SF35">
    <property type="entry name" value="HTH-TYPE TRANSCRIPTIONAL REGULATOR RV1719"/>
    <property type="match status" value="1"/>
</dbReference>
<reference evidence="6 7" key="1">
    <citation type="submission" date="2019-03" db="EMBL/GenBank/DDBJ databases">
        <title>Genomics of glacier-inhabiting Cryobacterium strains.</title>
        <authorList>
            <person name="Liu Q."/>
            <person name="Xin Y.-H."/>
        </authorList>
    </citation>
    <scope>NUCLEOTIDE SEQUENCE [LARGE SCALE GENOMIC DNA]</scope>
    <source>
        <strain evidence="6 7">HLT2-23</strain>
    </source>
</reference>
<name>A0A4R8UZV7_9MICO</name>
<evidence type="ECO:0000313" key="6">
    <source>
        <dbReference type="EMBL" id="TFB75420.1"/>
    </source>
</evidence>
<dbReference type="InterPro" id="IPR029016">
    <property type="entry name" value="GAF-like_dom_sf"/>
</dbReference>
<dbReference type="InterPro" id="IPR005471">
    <property type="entry name" value="Tscrpt_reg_IclR_N"/>
</dbReference>
<keyword evidence="7" id="KW-1185">Reference proteome</keyword>
<evidence type="ECO:0000259" key="4">
    <source>
        <dbReference type="PROSITE" id="PS51077"/>
    </source>
</evidence>
<dbReference type="AlphaFoldDB" id="A0A4R8UZV7"/>
<evidence type="ECO:0000256" key="1">
    <source>
        <dbReference type="ARBA" id="ARBA00023015"/>
    </source>
</evidence>
<dbReference type="RefSeq" id="WP_134502107.1">
    <property type="nucleotide sequence ID" value="NZ_SOEY01000008.1"/>
</dbReference>
<sequence length="258" mass="27729">MRNSEQQPPLDSVDRALKLIVALRNGEVLSVKSAAERLNVVPSTAHRLLAALCHGGFAMQNRERLYRAGPELAAWSEASRSISHVRQIVRPELETLVGILDETVQVWVLEGPQVRYVDGVESDQTLRIRVGMWDQVPAYCSAGGKALLAALSNSEIEQLHGGGLPPWRSTRITSVVALKRHLATVRQQGYATNIEEAAQGVNGIGVVVLDRQGRPVVAISAAIPSIRFSKEKVAACSSALLAAAHAVEKRLLTSGAVG</sequence>
<feature type="domain" description="IclR-ED" evidence="5">
    <location>
        <begin position="71"/>
        <end position="253"/>
    </location>
</feature>
<evidence type="ECO:0000313" key="7">
    <source>
        <dbReference type="Proteomes" id="UP000298173"/>
    </source>
</evidence>
<evidence type="ECO:0000256" key="2">
    <source>
        <dbReference type="ARBA" id="ARBA00023125"/>
    </source>
</evidence>
<dbReference type="InterPro" id="IPR036390">
    <property type="entry name" value="WH_DNA-bd_sf"/>
</dbReference>
<comment type="caution">
    <text evidence="6">The sequence shown here is derived from an EMBL/GenBank/DDBJ whole genome shotgun (WGS) entry which is preliminary data.</text>
</comment>
<dbReference type="EMBL" id="SOEY01000008">
    <property type="protein sequence ID" value="TFB75420.1"/>
    <property type="molecule type" value="Genomic_DNA"/>
</dbReference>
<keyword evidence="3" id="KW-0804">Transcription</keyword>
<dbReference type="Gene3D" id="3.30.450.40">
    <property type="match status" value="1"/>
</dbReference>
<dbReference type="GO" id="GO:0045892">
    <property type="term" value="P:negative regulation of DNA-templated transcription"/>
    <property type="evidence" value="ECO:0007669"/>
    <property type="project" value="TreeGrafter"/>
</dbReference>
<dbReference type="GO" id="GO:0003677">
    <property type="term" value="F:DNA binding"/>
    <property type="evidence" value="ECO:0007669"/>
    <property type="project" value="UniProtKB-KW"/>
</dbReference>
<dbReference type="PROSITE" id="PS51077">
    <property type="entry name" value="HTH_ICLR"/>
    <property type="match status" value="1"/>
</dbReference>
<gene>
    <name evidence="6" type="ORF">E3O06_06260</name>
</gene>
<dbReference type="InterPro" id="IPR036388">
    <property type="entry name" value="WH-like_DNA-bd_sf"/>
</dbReference>
<dbReference type="InterPro" id="IPR014757">
    <property type="entry name" value="Tscrpt_reg_IclR_C"/>
</dbReference>
<organism evidence="6 7">
    <name type="scientific">Cryobacterium glaciale</name>
    <dbReference type="NCBI Taxonomy" id="1259145"/>
    <lineage>
        <taxon>Bacteria</taxon>
        <taxon>Bacillati</taxon>
        <taxon>Actinomycetota</taxon>
        <taxon>Actinomycetes</taxon>
        <taxon>Micrococcales</taxon>
        <taxon>Microbacteriaceae</taxon>
        <taxon>Cryobacterium</taxon>
    </lineage>
</organism>
<dbReference type="Gene3D" id="1.10.10.10">
    <property type="entry name" value="Winged helix-like DNA-binding domain superfamily/Winged helix DNA-binding domain"/>
    <property type="match status" value="1"/>
</dbReference>
<dbReference type="GO" id="GO:0003700">
    <property type="term" value="F:DNA-binding transcription factor activity"/>
    <property type="evidence" value="ECO:0007669"/>
    <property type="project" value="TreeGrafter"/>
</dbReference>
<dbReference type="Pfam" id="PF01614">
    <property type="entry name" value="IclR_C"/>
    <property type="match status" value="1"/>
</dbReference>
<dbReference type="SUPFAM" id="SSF46785">
    <property type="entry name" value="Winged helix' DNA-binding domain"/>
    <property type="match status" value="1"/>
</dbReference>
<dbReference type="InterPro" id="IPR050707">
    <property type="entry name" value="HTH_MetabolicPath_Reg"/>
</dbReference>
<accession>A0A4R8UZV7</accession>
<dbReference type="SUPFAM" id="SSF55781">
    <property type="entry name" value="GAF domain-like"/>
    <property type="match status" value="1"/>
</dbReference>
<evidence type="ECO:0000256" key="3">
    <source>
        <dbReference type="ARBA" id="ARBA00023163"/>
    </source>
</evidence>
<dbReference type="Pfam" id="PF09339">
    <property type="entry name" value="HTH_IclR"/>
    <property type="match status" value="1"/>
</dbReference>
<proteinExistence type="predicted"/>